<evidence type="ECO:0000256" key="6">
    <source>
        <dbReference type="ARBA" id="ARBA00047422"/>
    </source>
</evidence>
<feature type="active site" evidence="7">
    <location>
        <position position="90"/>
    </location>
</feature>
<dbReference type="GO" id="GO:0003886">
    <property type="term" value="F:DNA (cytosine-5-)-methyltransferase activity"/>
    <property type="evidence" value="ECO:0007669"/>
    <property type="project" value="UniProtKB-EC"/>
</dbReference>
<dbReference type="SUPFAM" id="SSF53335">
    <property type="entry name" value="S-adenosyl-L-methionine-dependent methyltransferases"/>
    <property type="match status" value="1"/>
</dbReference>
<comment type="similarity">
    <text evidence="7">Belongs to the class I-like SAM-binding methyltransferase superfamily. C5-methyltransferase family.</text>
</comment>
<dbReference type="AlphaFoldDB" id="A0A3M4SCY2"/>
<evidence type="ECO:0000256" key="1">
    <source>
        <dbReference type="ARBA" id="ARBA00011975"/>
    </source>
</evidence>
<keyword evidence="5" id="KW-0680">Restriction system</keyword>
<organism evidence="8 9">
    <name type="scientific">Pseudomonas amygdali pv. ulmi</name>
    <dbReference type="NCBI Taxonomy" id="251720"/>
    <lineage>
        <taxon>Bacteria</taxon>
        <taxon>Pseudomonadati</taxon>
        <taxon>Pseudomonadota</taxon>
        <taxon>Gammaproteobacteria</taxon>
        <taxon>Pseudomonadales</taxon>
        <taxon>Pseudomonadaceae</taxon>
        <taxon>Pseudomonas</taxon>
        <taxon>Pseudomonas amygdali</taxon>
    </lineage>
</organism>
<dbReference type="Pfam" id="PF00145">
    <property type="entry name" value="DNA_methylase"/>
    <property type="match status" value="2"/>
</dbReference>
<dbReference type="GO" id="GO:0032259">
    <property type="term" value="P:methylation"/>
    <property type="evidence" value="ECO:0007669"/>
    <property type="project" value="UniProtKB-KW"/>
</dbReference>
<name>A0A3M4SCY2_PSEA0</name>
<dbReference type="InterPro" id="IPR001525">
    <property type="entry name" value="C5_MeTfrase"/>
</dbReference>
<gene>
    <name evidence="8" type="ORF">ALP90_01077</name>
</gene>
<comment type="catalytic activity">
    <reaction evidence="6">
        <text>a 2'-deoxycytidine in DNA + S-adenosyl-L-methionine = a 5-methyl-2'-deoxycytidine in DNA + S-adenosyl-L-homocysteine + H(+)</text>
        <dbReference type="Rhea" id="RHEA:13681"/>
        <dbReference type="Rhea" id="RHEA-COMP:11369"/>
        <dbReference type="Rhea" id="RHEA-COMP:11370"/>
        <dbReference type="ChEBI" id="CHEBI:15378"/>
        <dbReference type="ChEBI" id="CHEBI:57856"/>
        <dbReference type="ChEBI" id="CHEBI:59789"/>
        <dbReference type="ChEBI" id="CHEBI:85452"/>
        <dbReference type="ChEBI" id="CHEBI:85454"/>
        <dbReference type="EC" id="2.1.1.37"/>
    </reaction>
</comment>
<dbReference type="EMBL" id="RBRS01000337">
    <property type="protein sequence ID" value="RMR12800.1"/>
    <property type="molecule type" value="Genomic_DNA"/>
</dbReference>
<dbReference type="InterPro" id="IPR018117">
    <property type="entry name" value="C5_DNA_meth_AS"/>
</dbReference>
<dbReference type="Gene3D" id="3.90.120.10">
    <property type="entry name" value="DNA Methylase, subunit A, domain 2"/>
    <property type="match status" value="1"/>
</dbReference>
<dbReference type="GO" id="GO:0044027">
    <property type="term" value="P:negative regulation of gene expression via chromosomal CpG island methylation"/>
    <property type="evidence" value="ECO:0007669"/>
    <property type="project" value="TreeGrafter"/>
</dbReference>
<proteinExistence type="inferred from homology"/>
<reference evidence="8 9" key="1">
    <citation type="submission" date="2018-08" db="EMBL/GenBank/DDBJ databases">
        <title>Recombination of ecologically and evolutionarily significant loci maintains genetic cohesion in the Pseudomonas syringae species complex.</title>
        <authorList>
            <person name="Dillon M."/>
            <person name="Thakur S."/>
            <person name="Almeida R.N.D."/>
            <person name="Weir B.S."/>
            <person name="Guttman D.S."/>
        </authorList>
    </citation>
    <scope>NUCLEOTIDE SEQUENCE [LARGE SCALE GENOMIC DNA]</scope>
    <source>
        <strain evidence="8 9">ICMP 5931</strain>
    </source>
</reference>
<evidence type="ECO:0000313" key="9">
    <source>
        <dbReference type="Proteomes" id="UP000271097"/>
    </source>
</evidence>
<comment type="caution">
    <text evidence="8">The sequence shown here is derived from an EMBL/GenBank/DDBJ whole genome shotgun (WGS) entry which is preliminary data.</text>
</comment>
<dbReference type="GO" id="GO:0003677">
    <property type="term" value="F:DNA binding"/>
    <property type="evidence" value="ECO:0007669"/>
    <property type="project" value="TreeGrafter"/>
</dbReference>
<dbReference type="InterPro" id="IPR031303">
    <property type="entry name" value="C5_meth_CS"/>
</dbReference>
<keyword evidence="2 7" id="KW-0489">Methyltransferase</keyword>
<evidence type="ECO:0000256" key="5">
    <source>
        <dbReference type="ARBA" id="ARBA00022747"/>
    </source>
</evidence>
<evidence type="ECO:0000256" key="7">
    <source>
        <dbReference type="PROSITE-ProRule" id="PRU01016"/>
    </source>
</evidence>
<evidence type="ECO:0000313" key="8">
    <source>
        <dbReference type="EMBL" id="RMR12800.1"/>
    </source>
</evidence>
<dbReference type="Gene3D" id="3.40.50.150">
    <property type="entry name" value="Vaccinia Virus protein VP39"/>
    <property type="match status" value="1"/>
</dbReference>
<dbReference type="PANTHER" id="PTHR10629:SF52">
    <property type="entry name" value="DNA (CYTOSINE-5)-METHYLTRANSFERASE 1"/>
    <property type="match status" value="1"/>
</dbReference>
<dbReference type="PROSITE" id="PS51679">
    <property type="entry name" value="SAM_MT_C5"/>
    <property type="match status" value="1"/>
</dbReference>
<dbReference type="PRINTS" id="PR00105">
    <property type="entry name" value="C5METTRFRASE"/>
</dbReference>
<dbReference type="InterPro" id="IPR050390">
    <property type="entry name" value="C5-Methyltransferase"/>
</dbReference>
<dbReference type="PROSITE" id="PS00094">
    <property type="entry name" value="C5_MTASE_1"/>
    <property type="match status" value="1"/>
</dbReference>
<dbReference type="PANTHER" id="PTHR10629">
    <property type="entry name" value="CYTOSINE-SPECIFIC METHYLTRANSFERASE"/>
    <property type="match status" value="1"/>
</dbReference>
<dbReference type="Proteomes" id="UP000271097">
    <property type="component" value="Unassembled WGS sequence"/>
</dbReference>
<dbReference type="PROSITE" id="PS00095">
    <property type="entry name" value="C5_MTASE_2"/>
    <property type="match status" value="1"/>
</dbReference>
<accession>A0A3M4SCY2</accession>
<evidence type="ECO:0000256" key="2">
    <source>
        <dbReference type="ARBA" id="ARBA00022603"/>
    </source>
</evidence>
<evidence type="ECO:0000256" key="3">
    <source>
        <dbReference type="ARBA" id="ARBA00022679"/>
    </source>
</evidence>
<dbReference type="PROSITE" id="PS51257">
    <property type="entry name" value="PROKAR_LIPOPROTEIN"/>
    <property type="match status" value="1"/>
</dbReference>
<dbReference type="GO" id="GO:0009307">
    <property type="term" value="P:DNA restriction-modification system"/>
    <property type="evidence" value="ECO:0007669"/>
    <property type="project" value="UniProtKB-KW"/>
</dbReference>
<keyword evidence="3 7" id="KW-0808">Transferase</keyword>
<keyword evidence="4 7" id="KW-0949">S-adenosyl-L-methionine</keyword>
<sequence length="414" mass="46672">MKCRIYWSHTMRSVELFAGAGGLAMGCEIAGFEHLAVVEWDKWACDTVRENQKRGYPILAGWNLHEGDVRAFDWSTIPQDIELLAGGPPCQPFSIGGKHKAHQDNRDMFPATVEIIRRLRPKAFIVENVKGLTRSTFANYFHYIQLQLEFPEFPPREDEDWADHLARLQVEKTSGKSKGSGMTYNVIATLVNAADYGVPQKRERVFLIGFRDDLEVEWSFPAPTHSYDALIHDQWVTGSYWQRHGLPRPKTPQKMVARASRLALSKDPLTTLPWRTVRDAILGLPDPEFNNTSDVPNHAFQAGARIYPGHTGSPLDLPAKTLKAGDHGVPGGENMLVRENSSVRYFSIRESARIQTFPDGFRFHGSWSETMRQLGNAVPVLLAQRVATSVAEKLAMAELKRLARSEQSVKRKRA</sequence>
<dbReference type="EC" id="2.1.1.37" evidence="1"/>
<protein>
    <recommendedName>
        <fullName evidence="1">DNA (cytosine-5-)-methyltransferase</fullName>
        <ecNumber evidence="1">2.1.1.37</ecNumber>
    </recommendedName>
</protein>
<dbReference type="InterPro" id="IPR029063">
    <property type="entry name" value="SAM-dependent_MTases_sf"/>
</dbReference>
<evidence type="ECO:0000256" key="4">
    <source>
        <dbReference type="ARBA" id="ARBA00022691"/>
    </source>
</evidence>